<keyword evidence="3" id="KW-1185">Reference proteome</keyword>
<evidence type="ECO:0000313" key="2">
    <source>
        <dbReference type="EMBL" id="KAK7316276.1"/>
    </source>
</evidence>
<proteinExistence type="predicted"/>
<evidence type="ECO:0000313" key="3">
    <source>
        <dbReference type="Proteomes" id="UP001367508"/>
    </source>
</evidence>
<evidence type="ECO:0000256" key="1">
    <source>
        <dbReference type="SAM" id="MobiDB-lite"/>
    </source>
</evidence>
<protein>
    <submittedName>
        <fullName evidence="2">Uncharacterized protein</fullName>
    </submittedName>
</protein>
<dbReference type="AlphaFoldDB" id="A0AAN9KG86"/>
<dbReference type="Proteomes" id="UP001367508">
    <property type="component" value="Unassembled WGS sequence"/>
</dbReference>
<accession>A0AAN9KG86</accession>
<comment type="caution">
    <text evidence="2">The sequence shown here is derived from an EMBL/GenBank/DDBJ whole genome shotgun (WGS) entry which is preliminary data.</text>
</comment>
<organism evidence="2 3">
    <name type="scientific">Canavalia gladiata</name>
    <name type="common">Sword bean</name>
    <name type="synonym">Dolichos gladiatus</name>
    <dbReference type="NCBI Taxonomy" id="3824"/>
    <lineage>
        <taxon>Eukaryota</taxon>
        <taxon>Viridiplantae</taxon>
        <taxon>Streptophyta</taxon>
        <taxon>Embryophyta</taxon>
        <taxon>Tracheophyta</taxon>
        <taxon>Spermatophyta</taxon>
        <taxon>Magnoliopsida</taxon>
        <taxon>eudicotyledons</taxon>
        <taxon>Gunneridae</taxon>
        <taxon>Pentapetalae</taxon>
        <taxon>rosids</taxon>
        <taxon>fabids</taxon>
        <taxon>Fabales</taxon>
        <taxon>Fabaceae</taxon>
        <taxon>Papilionoideae</taxon>
        <taxon>50 kb inversion clade</taxon>
        <taxon>NPAAA clade</taxon>
        <taxon>indigoferoid/millettioid clade</taxon>
        <taxon>Phaseoleae</taxon>
        <taxon>Canavalia</taxon>
    </lineage>
</organism>
<feature type="region of interest" description="Disordered" evidence="1">
    <location>
        <begin position="116"/>
        <end position="138"/>
    </location>
</feature>
<sequence>MTIMEFIPNLHRLNSCCIILILDHHKLSPTSHRSYLQLPPSSSSLATVIIFVFSYCKLPHTTVPPRTEKPSFLPLTPNFSQLSQSLVLVLVTPHTHLPEPPTSLFLALTPLNPSSSLHRLEPPHHQASNDSDFVSHNH</sequence>
<dbReference type="EMBL" id="JAYMYQ010000008">
    <property type="protein sequence ID" value="KAK7316276.1"/>
    <property type="molecule type" value="Genomic_DNA"/>
</dbReference>
<reference evidence="2 3" key="1">
    <citation type="submission" date="2024-01" db="EMBL/GenBank/DDBJ databases">
        <title>The genomes of 5 underutilized Papilionoideae crops provide insights into root nodulation and disease resistanc.</title>
        <authorList>
            <person name="Jiang F."/>
        </authorList>
    </citation>
    <scope>NUCLEOTIDE SEQUENCE [LARGE SCALE GENOMIC DNA]</scope>
    <source>
        <strain evidence="2">LVBAO_FW01</strain>
        <tissue evidence="2">Leaves</tissue>
    </source>
</reference>
<name>A0AAN9KG86_CANGL</name>
<gene>
    <name evidence="2" type="ORF">VNO77_35196</name>
</gene>